<protein>
    <recommendedName>
        <fullName evidence="2">Cordon-bleu ubiquitin-like domain-containing protein</fullName>
    </recommendedName>
</protein>
<feature type="region of interest" description="Disordered" evidence="1">
    <location>
        <begin position="273"/>
        <end position="498"/>
    </location>
</feature>
<feature type="compositionally biased region" description="Polar residues" evidence="1">
    <location>
        <begin position="315"/>
        <end position="327"/>
    </location>
</feature>
<dbReference type="InterPro" id="IPR039895">
    <property type="entry name" value="COBL-like"/>
</dbReference>
<dbReference type="PANTHER" id="PTHR47008:SF1">
    <property type="entry name" value="PROTEIN CORDON-BLEU"/>
    <property type="match status" value="1"/>
</dbReference>
<dbReference type="AlphaFoldDB" id="A0AAD7T7F4"/>
<feature type="compositionally biased region" description="Basic and acidic residues" evidence="1">
    <location>
        <begin position="273"/>
        <end position="291"/>
    </location>
</feature>
<dbReference type="GO" id="GO:0001726">
    <property type="term" value="C:ruffle"/>
    <property type="evidence" value="ECO:0007669"/>
    <property type="project" value="TreeGrafter"/>
</dbReference>
<feature type="region of interest" description="Disordered" evidence="1">
    <location>
        <begin position="1"/>
        <end position="57"/>
    </location>
</feature>
<evidence type="ECO:0000313" key="3">
    <source>
        <dbReference type="EMBL" id="KAJ8415690.1"/>
    </source>
</evidence>
<feature type="compositionally biased region" description="Pro residues" evidence="1">
    <location>
        <begin position="22"/>
        <end position="32"/>
    </location>
</feature>
<dbReference type="Gene3D" id="3.10.20.90">
    <property type="entry name" value="Phosphatidylinositol 3-kinase Catalytic Subunit, Chain A, domain 1"/>
    <property type="match status" value="1"/>
</dbReference>
<proteinExistence type="predicted"/>
<keyword evidence="4" id="KW-1185">Reference proteome</keyword>
<evidence type="ECO:0000313" key="4">
    <source>
        <dbReference type="Proteomes" id="UP001221898"/>
    </source>
</evidence>
<dbReference type="GO" id="GO:1990357">
    <property type="term" value="C:terminal web"/>
    <property type="evidence" value="ECO:0007669"/>
    <property type="project" value="TreeGrafter"/>
</dbReference>
<organism evidence="3 4">
    <name type="scientific">Aldrovandia affinis</name>
    <dbReference type="NCBI Taxonomy" id="143900"/>
    <lineage>
        <taxon>Eukaryota</taxon>
        <taxon>Metazoa</taxon>
        <taxon>Chordata</taxon>
        <taxon>Craniata</taxon>
        <taxon>Vertebrata</taxon>
        <taxon>Euteleostomi</taxon>
        <taxon>Actinopterygii</taxon>
        <taxon>Neopterygii</taxon>
        <taxon>Teleostei</taxon>
        <taxon>Notacanthiformes</taxon>
        <taxon>Halosauridae</taxon>
        <taxon>Aldrovandia</taxon>
    </lineage>
</organism>
<name>A0AAD7T7F4_9TELE</name>
<reference evidence="3" key="1">
    <citation type="journal article" date="2023" name="Science">
        <title>Genome structures resolve the early diversification of teleost fishes.</title>
        <authorList>
            <person name="Parey E."/>
            <person name="Louis A."/>
            <person name="Montfort J."/>
            <person name="Bouchez O."/>
            <person name="Roques C."/>
            <person name="Iampietro C."/>
            <person name="Lluch J."/>
            <person name="Castinel A."/>
            <person name="Donnadieu C."/>
            <person name="Desvignes T."/>
            <person name="Floi Bucao C."/>
            <person name="Jouanno E."/>
            <person name="Wen M."/>
            <person name="Mejri S."/>
            <person name="Dirks R."/>
            <person name="Jansen H."/>
            <person name="Henkel C."/>
            <person name="Chen W.J."/>
            <person name="Zahm M."/>
            <person name="Cabau C."/>
            <person name="Klopp C."/>
            <person name="Thompson A.W."/>
            <person name="Robinson-Rechavi M."/>
            <person name="Braasch I."/>
            <person name="Lecointre G."/>
            <person name="Bobe J."/>
            <person name="Postlethwait J.H."/>
            <person name="Berthelot C."/>
            <person name="Roest Crollius H."/>
            <person name="Guiguen Y."/>
        </authorList>
    </citation>
    <scope>NUCLEOTIDE SEQUENCE</scope>
    <source>
        <strain evidence="3">NC1722</strain>
    </source>
</reference>
<dbReference type="PANTHER" id="PTHR47008">
    <property type="entry name" value="PROTEIN CORDON-BLEU"/>
    <property type="match status" value="1"/>
</dbReference>
<feature type="domain" description="Cordon-bleu ubiquitin-like" evidence="2">
    <location>
        <begin position="144"/>
        <end position="227"/>
    </location>
</feature>
<dbReference type="Pfam" id="PF09469">
    <property type="entry name" value="Cobl"/>
    <property type="match status" value="1"/>
</dbReference>
<sequence>MDISEINASTKPPTGRRMKARAPPPPPAPQPAPRRVFTTRNAVPDGGGQGSEDTKENVLRPSVDLLVTLPGGFQTSSTVDGSKALMDLLVDLCSQHRLNPAHHTLELLSPSARPLAFKPNTPLGALDVHRVHIREKVAEDKVVRRPLPKVPEKTVRLVVNYHRTQKAVVRVNPLVPLESLVPVICEKCEFDPAYVLLLHDNVSNHELDLDRSLSDLGIRELYALDQNLVLQPKMASAPALNYSESIRSNASSLGGSQKRGLLGLFSFNKRKTKTEEHTSVDMEATDDRSVDSSESCSNGVPAAPCRPFVEVRPSTLGQSQSAMNISRMSPKVELKKRRAPPPPQAQSMLSQAPGSVEGFQASSSSPNSSLQKKRKAPAPPLTPVPSLPADDTASELSHSTEDSEPAGSICSSSSSSMEAVEHAPSTTPEMGGPAPSTTPEMGGPAPSTTPEMGGHAPSTTPEMGGPAPSTTPKAEPAPRRTPQAEPACSTTPEETESALNLKLEEMENNRHSAMVYCCAPVSLRLNRR</sequence>
<dbReference type="GO" id="GO:0048471">
    <property type="term" value="C:perinuclear region of cytoplasm"/>
    <property type="evidence" value="ECO:0007669"/>
    <property type="project" value="TreeGrafter"/>
</dbReference>
<feature type="compositionally biased region" description="Pro residues" evidence="1">
    <location>
        <begin position="377"/>
        <end position="386"/>
    </location>
</feature>
<dbReference type="GO" id="GO:0005886">
    <property type="term" value="C:plasma membrane"/>
    <property type="evidence" value="ECO:0007669"/>
    <property type="project" value="TreeGrafter"/>
</dbReference>
<gene>
    <name evidence="3" type="ORF">AAFF_G00402470</name>
</gene>
<feature type="compositionally biased region" description="Polar residues" evidence="1">
    <location>
        <begin position="1"/>
        <end position="12"/>
    </location>
</feature>
<dbReference type="GO" id="GO:0043025">
    <property type="term" value="C:neuronal cell body"/>
    <property type="evidence" value="ECO:0007669"/>
    <property type="project" value="TreeGrafter"/>
</dbReference>
<dbReference type="GO" id="GO:0030041">
    <property type="term" value="P:actin filament polymerization"/>
    <property type="evidence" value="ECO:0007669"/>
    <property type="project" value="TreeGrafter"/>
</dbReference>
<dbReference type="GO" id="GO:0051639">
    <property type="term" value="P:actin filament network formation"/>
    <property type="evidence" value="ECO:0007669"/>
    <property type="project" value="TreeGrafter"/>
</dbReference>
<dbReference type="InterPro" id="IPR019025">
    <property type="entry name" value="Cordon-bleu_ubiquitin_domain"/>
</dbReference>
<dbReference type="EMBL" id="JAINUG010000008">
    <property type="protein sequence ID" value="KAJ8415690.1"/>
    <property type="molecule type" value="Genomic_DNA"/>
</dbReference>
<comment type="caution">
    <text evidence="3">The sequence shown here is derived from an EMBL/GenBank/DDBJ whole genome shotgun (WGS) entry which is preliminary data.</text>
</comment>
<dbReference type="GO" id="GO:0005884">
    <property type="term" value="C:actin filament"/>
    <property type="evidence" value="ECO:0007669"/>
    <property type="project" value="TreeGrafter"/>
</dbReference>
<evidence type="ECO:0000256" key="1">
    <source>
        <dbReference type="SAM" id="MobiDB-lite"/>
    </source>
</evidence>
<dbReference type="Proteomes" id="UP001221898">
    <property type="component" value="Unassembled WGS sequence"/>
</dbReference>
<dbReference type="GO" id="GO:0003785">
    <property type="term" value="F:actin monomer binding"/>
    <property type="evidence" value="ECO:0007669"/>
    <property type="project" value="InterPro"/>
</dbReference>
<evidence type="ECO:0000259" key="2">
    <source>
        <dbReference type="Pfam" id="PF09469"/>
    </source>
</evidence>
<dbReference type="GO" id="GO:0044295">
    <property type="term" value="C:axonal growth cone"/>
    <property type="evidence" value="ECO:0007669"/>
    <property type="project" value="TreeGrafter"/>
</dbReference>
<dbReference type="GO" id="GO:0044294">
    <property type="term" value="C:dendritic growth cone"/>
    <property type="evidence" value="ECO:0007669"/>
    <property type="project" value="TreeGrafter"/>
</dbReference>
<accession>A0AAD7T7F4</accession>